<dbReference type="SUPFAM" id="SSF50729">
    <property type="entry name" value="PH domain-like"/>
    <property type="match status" value="1"/>
</dbReference>
<dbReference type="GO" id="GO:0007165">
    <property type="term" value="P:signal transduction"/>
    <property type="evidence" value="ECO:0007669"/>
    <property type="project" value="InterPro"/>
</dbReference>
<dbReference type="InterPro" id="IPR036028">
    <property type="entry name" value="SH3-like_dom_sf"/>
</dbReference>
<keyword evidence="2 6" id="KW-0728">SH3 domain</keyword>
<comment type="caution">
    <text evidence="12">The sequence shown here is derived from an EMBL/GenBank/DDBJ whole genome shotgun (WGS) entry which is preliminary data.</text>
</comment>
<dbReference type="Gene3D" id="2.30.29.30">
    <property type="entry name" value="Pleckstrin-homology domain (PH domain)/Phosphotyrosine-binding domain (PTB)"/>
    <property type="match status" value="1"/>
</dbReference>
<dbReference type="CDD" id="cd00159">
    <property type="entry name" value="RhoGAP"/>
    <property type="match status" value="1"/>
</dbReference>
<dbReference type="SUPFAM" id="SSF50044">
    <property type="entry name" value="SH3-domain"/>
    <property type="match status" value="1"/>
</dbReference>
<keyword evidence="4" id="KW-0963">Cytoplasm</keyword>
<dbReference type="PROSITE" id="PS50238">
    <property type="entry name" value="RHOGAP"/>
    <property type="match status" value="1"/>
</dbReference>
<evidence type="ECO:0000256" key="4">
    <source>
        <dbReference type="ARBA" id="ARBA00022490"/>
    </source>
</evidence>
<dbReference type="PANTHER" id="PTHR23176">
    <property type="entry name" value="RHO/RAC/CDC GTPASE-ACTIVATING PROTEIN"/>
    <property type="match status" value="1"/>
</dbReference>
<evidence type="ECO:0000256" key="8">
    <source>
        <dbReference type="SAM" id="MobiDB-lite"/>
    </source>
</evidence>
<feature type="coiled-coil region" evidence="7">
    <location>
        <begin position="699"/>
        <end position="726"/>
    </location>
</feature>
<dbReference type="Pfam" id="PF00169">
    <property type="entry name" value="PH"/>
    <property type="match status" value="1"/>
</dbReference>
<keyword evidence="7" id="KW-0175">Coiled coil</keyword>
<organism evidence="12 13">
    <name type="scientific">Polysphondylium violaceum</name>
    <dbReference type="NCBI Taxonomy" id="133409"/>
    <lineage>
        <taxon>Eukaryota</taxon>
        <taxon>Amoebozoa</taxon>
        <taxon>Evosea</taxon>
        <taxon>Eumycetozoa</taxon>
        <taxon>Dictyostelia</taxon>
        <taxon>Dictyosteliales</taxon>
        <taxon>Dictyosteliaceae</taxon>
        <taxon>Polysphondylium</taxon>
    </lineage>
</organism>
<evidence type="ECO:0000259" key="9">
    <source>
        <dbReference type="PROSITE" id="PS50002"/>
    </source>
</evidence>
<dbReference type="GO" id="GO:0005096">
    <property type="term" value="F:GTPase activator activity"/>
    <property type="evidence" value="ECO:0007669"/>
    <property type="project" value="UniProtKB-KW"/>
</dbReference>
<dbReference type="InterPro" id="IPR050729">
    <property type="entry name" value="Rho-GAP"/>
</dbReference>
<dbReference type="Proteomes" id="UP000695562">
    <property type="component" value="Unassembled WGS sequence"/>
</dbReference>
<dbReference type="Gene3D" id="1.10.555.10">
    <property type="entry name" value="Rho GTPase activation protein"/>
    <property type="match status" value="1"/>
</dbReference>
<keyword evidence="3" id="KW-0343">GTPase activation</keyword>
<evidence type="ECO:0000256" key="7">
    <source>
        <dbReference type="SAM" id="Coils"/>
    </source>
</evidence>
<feature type="domain" description="Rho-GAP" evidence="11">
    <location>
        <begin position="396"/>
        <end position="588"/>
    </location>
</feature>
<evidence type="ECO:0000256" key="1">
    <source>
        <dbReference type="ARBA" id="ARBA00004496"/>
    </source>
</evidence>
<dbReference type="SUPFAM" id="SSF48350">
    <property type="entry name" value="GTPase activation domain, GAP"/>
    <property type="match status" value="1"/>
</dbReference>
<feature type="domain" description="SH3" evidence="9">
    <location>
        <begin position="595"/>
        <end position="659"/>
    </location>
</feature>
<evidence type="ECO:0000256" key="5">
    <source>
        <dbReference type="ARBA" id="ARBA00037092"/>
    </source>
</evidence>
<proteinExistence type="predicted"/>
<dbReference type="GO" id="GO:0005737">
    <property type="term" value="C:cytoplasm"/>
    <property type="evidence" value="ECO:0007669"/>
    <property type="project" value="UniProtKB-SubCell"/>
</dbReference>
<dbReference type="InterPro" id="IPR001452">
    <property type="entry name" value="SH3_domain"/>
</dbReference>
<evidence type="ECO:0000313" key="12">
    <source>
        <dbReference type="EMBL" id="KAF2072481.1"/>
    </source>
</evidence>
<evidence type="ECO:0008006" key="14">
    <source>
        <dbReference type="Google" id="ProtNLM"/>
    </source>
</evidence>
<evidence type="ECO:0000256" key="2">
    <source>
        <dbReference type="ARBA" id="ARBA00022443"/>
    </source>
</evidence>
<name>A0A8J4URN3_9MYCE</name>
<dbReference type="InterPro" id="IPR000198">
    <property type="entry name" value="RhoGAP_dom"/>
</dbReference>
<protein>
    <recommendedName>
        <fullName evidence="14">Pleckstrin domain-containing protein</fullName>
    </recommendedName>
</protein>
<comment type="function">
    <text evidence="5">Rho GTPase-activating protein involved in the signal transduction pathway.</text>
</comment>
<dbReference type="SMART" id="SM00326">
    <property type="entry name" value="SH3"/>
    <property type="match status" value="1"/>
</dbReference>
<dbReference type="PROSITE" id="PS50002">
    <property type="entry name" value="SH3"/>
    <property type="match status" value="1"/>
</dbReference>
<reference evidence="12" key="1">
    <citation type="submission" date="2020-01" db="EMBL/GenBank/DDBJ databases">
        <title>Development of genomics and gene disruption for Polysphondylium violaceum indicates a role for the polyketide synthase stlB in stalk morphogenesis.</title>
        <authorList>
            <person name="Narita B."/>
            <person name="Kawabe Y."/>
            <person name="Kin K."/>
            <person name="Saito T."/>
            <person name="Gibbs R."/>
            <person name="Kuspa A."/>
            <person name="Muzny D."/>
            <person name="Queller D."/>
            <person name="Richards S."/>
            <person name="Strassman J."/>
            <person name="Sucgang R."/>
            <person name="Worley K."/>
            <person name="Schaap P."/>
        </authorList>
    </citation>
    <scope>NUCLEOTIDE SEQUENCE</scope>
    <source>
        <strain evidence="12">QSvi11</strain>
    </source>
</reference>
<feature type="region of interest" description="Disordered" evidence="8">
    <location>
        <begin position="94"/>
        <end position="113"/>
    </location>
</feature>
<feature type="domain" description="PH" evidence="10">
    <location>
        <begin position="262"/>
        <end position="363"/>
    </location>
</feature>
<evidence type="ECO:0000256" key="3">
    <source>
        <dbReference type="ARBA" id="ARBA00022468"/>
    </source>
</evidence>
<dbReference type="EMBL" id="AJWJ01000276">
    <property type="protein sequence ID" value="KAF2072481.1"/>
    <property type="molecule type" value="Genomic_DNA"/>
</dbReference>
<dbReference type="PANTHER" id="PTHR23176:SF129">
    <property type="entry name" value="RHO GTPASE ACTIVATING PROTEIN AT 16F, ISOFORM E-RELATED"/>
    <property type="match status" value="1"/>
</dbReference>
<comment type="subcellular location">
    <subcellularLocation>
        <location evidence="1">Cytoplasm</location>
    </subcellularLocation>
</comment>
<dbReference type="OrthoDB" id="79452at2759"/>
<dbReference type="AlphaFoldDB" id="A0A8J4URN3"/>
<dbReference type="Gene3D" id="2.30.30.40">
    <property type="entry name" value="SH3 Domains"/>
    <property type="match status" value="1"/>
</dbReference>
<accession>A0A8J4URN3</accession>
<dbReference type="InterPro" id="IPR001849">
    <property type="entry name" value="PH_domain"/>
</dbReference>
<dbReference type="Pfam" id="PF07653">
    <property type="entry name" value="SH3_2"/>
    <property type="match status" value="1"/>
</dbReference>
<evidence type="ECO:0000259" key="10">
    <source>
        <dbReference type="PROSITE" id="PS50003"/>
    </source>
</evidence>
<keyword evidence="13" id="KW-1185">Reference proteome</keyword>
<dbReference type="InterPro" id="IPR011993">
    <property type="entry name" value="PH-like_dom_sf"/>
</dbReference>
<dbReference type="PRINTS" id="PR00452">
    <property type="entry name" value="SH3DOMAIN"/>
</dbReference>
<dbReference type="InterPro" id="IPR008936">
    <property type="entry name" value="Rho_GTPase_activation_prot"/>
</dbReference>
<dbReference type="SMART" id="SM00324">
    <property type="entry name" value="RhoGAP"/>
    <property type="match status" value="1"/>
</dbReference>
<sequence length="848" mass="95417">MQSQSTTSNQGALQPTGGNYQTYGLKIGFPPGSSMKYKIMRFNDYNITIREAIQYITSKQNMQKPEQYCLQITYIDPNSSTGVSNTAINQETSLAGSVGDGSSDSAASLSRSSSGGIMNNKKLKWMDDNDKLTSYPLSAIDVVLELKKKYQLVKVYDRYQSQSLIVDVTKPLSNLMDLILCKFKSLSDNSDYRLYNSSRELDLHNNIKVLNVDTSLPFILKDINDPNSISEDTLQLDHESDDDDDDNIHGLNLDIPAKSIINPLREGFLKKQNRKKAWNSRYFKLTDKHLYYYKTPNSTKASGIINYKDHFIRLANQGKDIRIELIPKVSNQSHHSTASSSTHTHPGSYLLKFDSDAELKSWLIQPFVLDAATSGPNTPSTTPNNSRFKSKLVFGQPLDRAVLPGMDIPLIVSQTIEYIEKKAMDTVGIFRLSGSVLTIEQWKAKYDKGEKVDLSTESDPHAIAGLLKLYLRELPDPILTFEKYNNFIAAQSVDDFPSRIKLIKHLVKSLPAANYAVLSHLMQFLGKVATHSANNKMMIHNLSTVFGPNLIKEKQTQAGSENVQTLVEDTPIINALTLSLIRDYQYIFGDKEVPEQKILARTLYDYEGTENADDDDKDLVFAKGVVIKVTQQGSDGWWTGEYQGKTGKFPASYVEVMTQSPSSSMLIRTKSNSNISKKKKFLLEMESARVKVTENEKDGAQLQKNKDKLVAHMKQLEAQKAQLVADPEIKALLTIIGGAAKSVQDIGIIPINIETLVNRYEEYKKSHEELCACKNSLSEEFEAFTNNPKKKIIEGKDKEQLQQKYDSLYNCLEKSQKIRQKSISWKKVINEDLDEIKKMLNVSSSTNV</sequence>
<evidence type="ECO:0000259" key="11">
    <source>
        <dbReference type="PROSITE" id="PS50238"/>
    </source>
</evidence>
<evidence type="ECO:0000256" key="6">
    <source>
        <dbReference type="PROSITE-ProRule" id="PRU00192"/>
    </source>
</evidence>
<evidence type="ECO:0000313" key="13">
    <source>
        <dbReference type="Proteomes" id="UP000695562"/>
    </source>
</evidence>
<gene>
    <name evidence="12" type="ORF">CYY_006213</name>
</gene>
<dbReference type="PROSITE" id="PS50003">
    <property type="entry name" value="PH_DOMAIN"/>
    <property type="match status" value="1"/>
</dbReference>
<dbReference type="SMART" id="SM00233">
    <property type="entry name" value="PH"/>
    <property type="match status" value="1"/>
</dbReference>
<dbReference type="Pfam" id="PF00620">
    <property type="entry name" value="RhoGAP"/>
    <property type="match status" value="1"/>
</dbReference>